<protein>
    <recommendedName>
        <fullName evidence="3">DUF2225 domain-containing protein</fullName>
    </recommendedName>
</protein>
<accession>A0A8J7P749</accession>
<organism evidence="1 2">
    <name type="scientific">Candidatus Obscuribacter phosphatis</name>
    <dbReference type="NCBI Taxonomy" id="1906157"/>
    <lineage>
        <taxon>Bacteria</taxon>
        <taxon>Bacillati</taxon>
        <taxon>Candidatus Melainabacteria</taxon>
        <taxon>Candidatus Obscuribacterales</taxon>
        <taxon>Candidatus Obscuribacteraceae</taxon>
        <taxon>Candidatus Obscuribacter</taxon>
    </lineage>
</organism>
<evidence type="ECO:0000313" key="2">
    <source>
        <dbReference type="Proteomes" id="UP000664277"/>
    </source>
</evidence>
<dbReference type="AlphaFoldDB" id="A0A8J7P749"/>
<proteinExistence type="predicted"/>
<name>A0A8J7P749_9BACT</name>
<dbReference type="Proteomes" id="UP000664277">
    <property type="component" value="Unassembled WGS sequence"/>
</dbReference>
<evidence type="ECO:0000313" key="1">
    <source>
        <dbReference type="EMBL" id="MBN8660029.1"/>
    </source>
</evidence>
<comment type="caution">
    <text evidence="1">The sequence shown here is derived from an EMBL/GenBank/DDBJ whole genome shotgun (WGS) entry which is preliminary data.</text>
</comment>
<sequence>MIKFFKLRQLSLVCPDCETVFASFELARTPPVEKNTPVETDLHRVLPDPELRAALLATCPNCLYTWWLSSFSEHHFLPQLVPDAPPLEPSKKFAHAVQTGRNKNVHFLDRGVLALNGYWCSREEGKDGEKFLKLAKLELSSALADETWFGNRPRYNYILAEVLRLSGEFAEADKYYQQVKGANLPREMVEKMRSFAASGNKAPVRLPPHLVEEIFVPKAAIGA</sequence>
<reference evidence="1" key="1">
    <citation type="submission" date="2021-02" db="EMBL/GenBank/DDBJ databases">
        <title>Genome-Resolved Metagenomics of a Microbial Community Performing Photosynthetic Biological Nutrient Removal.</title>
        <authorList>
            <person name="Mcdaniel E.A."/>
        </authorList>
    </citation>
    <scope>NUCLEOTIDE SEQUENCE</scope>
    <source>
        <strain evidence="1">UWPOB_OBS1</strain>
    </source>
</reference>
<evidence type="ECO:0008006" key="3">
    <source>
        <dbReference type="Google" id="ProtNLM"/>
    </source>
</evidence>
<gene>
    <name evidence="1" type="ORF">J0M35_06670</name>
</gene>
<dbReference type="EMBL" id="JAFLCK010000007">
    <property type="protein sequence ID" value="MBN8660029.1"/>
    <property type="molecule type" value="Genomic_DNA"/>
</dbReference>